<name>A0ABV1KJP0_9PSEU</name>
<evidence type="ECO:0000313" key="2">
    <source>
        <dbReference type="Proteomes" id="UP001494902"/>
    </source>
</evidence>
<dbReference type="Proteomes" id="UP001494902">
    <property type="component" value="Unassembled WGS sequence"/>
</dbReference>
<gene>
    <name evidence="1" type="ORF">WIS52_29775</name>
</gene>
<comment type="caution">
    <text evidence="1">The sequence shown here is derived from an EMBL/GenBank/DDBJ whole genome shotgun (WGS) entry which is preliminary data.</text>
</comment>
<organism evidence="1 2">
    <name type="scientific">Pseudonocardia nematodicida</name>
    <dbReference type="NCBI Taxonomy" id="1206997"/>
    <lineage>
        <taxon>Bacteria</taxon>
        <taxon>Bacillati</taxon>
        <taxon>Actinomycetota</taxon>
        <taxon>Actinomycetes</taxon>
        <taxon>Pseudonocardiales</taxon>
        <taxon>Pseudonocardiaceae</taxon>
        <taxon>Pseudonocardia</taxon>
    </lineage>
</organism>
<proteinExistence type="predicted"/>
<keyword evidence="2" id="KW-1185">Reference proteome</keyword>
<accession>A0ABV1KJP0</accession>
<reference evidence="1 2" key="1">
    <citation type="submission" date="2024-03" db="EMBL/GenBank/DDBJ databases">
        <title>Draft genome sequence of Pseudonocardia nematodicida JCM 31783.</title>
        <authorList>
            <person name="Butdee W."/>
            <person name="Duangmal K."/>
        </authorList>
    </citation>
    <scope>NUCLEOTIDE SEQUENCE [LARGE SCALE GENOMIC DNA]</scope>
    <source>
        <strain evidence="1 2">JCM 31783</strain>
    </source>
</reference>
<evidence type="ECO:0000313" key="1">
    <source>
        <dbReference type="EMBL" id="MEQ3554675.1"/>
    </source>
</evidence>
<protein>
    <submittedName>
        <fullName evidence="1">Uncharacterized protein</fullName>
    </submittedName>
</protein>
<sequence>MRRPETGDGGAEVRADPDLLDAAADVLAAIGDDLGADAAVRGSLPVPGFRAGYAADVFETALAAALRTHAARARSGAGALRSTAHAWRVADAEAAAAFGTAAVTPGGTAAVTPGGDGG</sequence>
<dbReference type="EMBL" id="JBEDNQ010000016">
    <property type="protein sequence ID" value="MEQ3554675.1"/>
    <property type="molecule type" value="Genomic_DNA"/>
</dbReference>
<dbReference type="RefSeq" id="WP_349301745.1">
    <property type="nucleotide sequence ID" value="NZ_JBEDNQ010000016.1"/>
</dbReference>